<protein>
    <submittedName>
        <fullName evidence="3">ATP-dependent zinc protease</fullName>
    </submittedName>
</protein>
<dbReference type="InterPro" id="IPR021109">
    <property type="entry name" value="Peptidase_aspartic_dom_sf"/>
</dbReference>
<organism evidence="3 4">
    <name type="scientific">Alkalisalibacterium limincola</name>
    <dbReference type="NCBI Taxonomy" id="2699169"/>
    <lineage>
        <taxon>Bacteria</taxon>
        <taxon>Pseudomonadati</taxon>
        <taxon>Pseudomonadota</taxon>
        <taxon>Gammaproteobacteria</taxon>
        <taxon>Lysobacterales</taxon>
        <taxon>Lysobacteraceae</taxon>
        <taxon>Alkalisalibacterium</taxon>
    </lineage>
</organism>
<dbReference type="GO" id="GO:0008233">
    <property type="term" value="F:peptidase activity"/>
    <property type="evidence" value="ECO:0007669"/>
    <property type="project" value="UniProtKB-KW"/>
</dbReference>
<keyword evidence="1" id="KW-0732">Signal</keyword>
<dbReference type="EMBL" id="VRTS01000006">
    <property type="protein sequence ID" value="TXK62153.1"/>
    <property type="molecule type" value="Genomic_DNA"/>
</dbReference>
<dbReference type="Gene3D" id="2.40.70.10">
    <property type="entry name" value="Acid Proteases"/>
    <property type="match status" value="1"/>
</dbReference>
<feature type="signal peptide" evidence="1">
    <location>
        <begin position="1"/>
        <end position="22"/>
    </location>
</feature>
<feature type="chain" id="PRO_5022816948" evidence="1">
    <location>
        <begin position="23"/>
        <end position="170"/>
    </location>
</feature>
<evidence type="ECO:0000313" key="4">
    <source>
        <dbReference type="Proteomes" id="UP000321248"/>
    </source>
</evidence>
<dbReference type="Pfam" id="PF05618">
    <property type="entry name" value="Zn_protease"/>
    <property type="match status" value="1"/>
</dbReference>
<sequence length="170" mass="19520">MRTWTFALFPLILALATPAALARDTPPSETPDVFGWVEWIELGDERIRKKGKLDSGALTSSLDAREIEEFRRDGRRHVRFELHDRDTGEVTTLEKRIKRFVRIVRHSGNHQRRPVIEMDLCLGSTLHSVEFTLIDRSNFNYPVLLGRRALEGYALIDSSKTFLRDPACGD</sequence>
<keyword evidence="4" id="KW-1185">Reference proteome</keyword>
<dbReference type="OrthoDB" id="8546610at2"/>
<name>A0A5C8KNF1_9GAMM</name>
<comment type="caution">
    <text evidence="3">The sequence shown here is derived from an EMBL/GenBank/DDBJ whole genome shotgun (WGS) entry which is preliminary data.</text>
</comment>
<dbReference type="SUPFAM" id="SSF50630">
    <property type="entry name" value="Acid proteases"/>
    <property type="match status" value="1"/>
</dbReference>
<keyword evidence="3" id="KW-0645">Protease</keyword>
<dbReference type="InterPro" id="IPR008503">
    <property type="entry name" value="Asp_endopeptidase"/>
</dbReference>
<proteinExistence type="predicted"/>
<accession>A0A5C8KNF1</accession>
<dbReference type="PANTHER" id="PTHR38037">
    <property type="entry name" value="ZN_PROTEASE DOMAIN-CONTAINING PROTEIN"/>
    <property type="match status" value="1"/>
</dbReference>
<evidence type="ECO:0000313" key="3">
    <source>
        <dbReference type="EMBL" id="TXK62153.1"/>
    </source>
</evidence>
<evidence type="ECO:0000256" key="1">
    <source>
        <dbReference type="SAM" id="SignalP"/>
    </source>
</evidence>
<gene>
    <name evidence="3" type="ORF">FU658_10010</name>
</gene>
<dbReference type="PANTHER" id="PTHR38037:SF2">
    <property type="entry name" value="ATP-DEPENDENT ZINC PROTEASE DOMAIN-CONTAINING PROTEIN-RELATED"/>
    <property type="match status" value="1"/>
</dbReference>
<dbReference type="Proteomes" id="UP000321248">
    <property type="component" value="Unassembled WGS sequence"/>
</dbReference>
<evidence type="ECO:0000259" key="2">
    <source>
        <dbReference type="Pfam" id="PF05618"/>
    </source>
</evidence>
<dbReference type="GO" id="GO:0006508">
    <property type="term" value="P:proteolysis"/>
    <property type="evidence" value="ECO:0007669"/>
    <property type="project" value="UniProtKB-KW"/>
</dbReference>
<dbReference type="AlphaFoldDB" id="A0A5C8KNF1"/>
<reference evidence="3 4" key="1">
    <citation type="submission" date="2019-08" db="EMBL/GenBank/DDBJ databases">
        <authorList>
            <person name="Karlyshev A.V."/>
        </authorList>
    </citation>
    <scope>NUCLEOTIDE SEQUENCE [LARGE SCALE GENOMIC DNA]</scope>
    <source>
        <strain evidence="3 4">Alg18-2.2</strain>
    </source>
</reference>
<keyword evidence="3" id="KW-0378">Hydrolase</keyword>
<feature type="domain" description="Retropepsin-like aspartic endopeptidase" evidence="2">
    <location>
        <begin position="33"/>
        <end position="165"/>
    </location>
</feature>
<dbReference type="RefSeq" id="WP_147891946.1">
    <property type="nucleotide sequence ID" value="NZ_VRTS01000006.1"/>
</dbReference>